<keyword evidence="2" id="KW-1185">Reference proteome</keyword>
<evidence type="ECO:0000313" key="1">
    <source>
        <dbReference type="EMBL" id="QKX55723.1"/>
    </source>
</evidence>
<accession>A0A7H8QRG6</accession>
<dbReference type="KEGG" id="trg:TRUGW13939_02820"/>
<organism evidence="1 2">
    <name type="scientific">Talaromyces rugulosus</name>
    <name type="common">Penicillium rugulosum</name>
    <dbReference type="NCBI Taxonomy" id="121627"/>
    <lineage>
        <taxon>Eukaryota</taxon>
        <taxon>Fungi</taxon>
        <taxon>Dikarya</taxon>
        <taxon>Ascomycota</taxon>
        <taxon>Pezizomycotina</taxon>
        <taxon>Eurotiomycetes</taxon>
        <taxon>Eurotiomycetidae</taxon>
        <taxon>Eurotiales</taxon>
        <taxon>Trichocomaceae</taxon>
        <taxon>Talaromyces</taxon>
        <taxon>Talaromyces sect. Islandici</taxon>
    </lineage>
</organism>
<evidence type="ECO:0008006" key="3">
    <source>
        <dbReference type="Google" id="ProtNLM"/>
    </source>
</evidence>
<dbReference type="GeneID" id="55990327"/>
<sequence>MTVVISAHIPLASVADRDKCMQYLSLVRDVASETQENEPECLAYCWARPADGHTDVPAVVQGLEVYNTPEALSVTHRSSAPYKNMRQVVANTGLLSRPKGGVPTYVPAGTGFLSKEGTPETVSSENWFIVVEYTARGQENLNRLLEKEGFLSRDIESVGGVLTLVCFVPDSHEEEIPVTIFLRVSSKGDDLDAVKERLQRFEDEAASDGEVTQKRFWEGQGFGFFRKRSYID</sequence>
<dbReference type="Gene3D" id="3.30.70.100">
    <property type="match status" value="1"/>
</dbReference>
<proteinExistence type="predicted"/>
<dbReference type="AlphaFoldDB" id="A0A7H8QRG6"/>
<dbReference type="OrthoDB" id="4490496at2759"/>
<reference evidence="2" key="1">
    <citation type="submission" date="2020-06" db="EMBL/GenBank/DDBJ databases">
        <title>A chromosome-scale genome assembly of Talaromyces rugulosus W13939.</title>
        <authorList>
            <person name="Wang B."/>
            <person name="Guo L."/>
            <person name="Ye K."/>
            <person name="Wang L."/>
        </authorList>
    </citation>
    <scope>NUCLEOTIDE SEQUENCE [LARGE SCALE GENOMIC DNA]</scope>
    <source>
        <strain evidence="2">W13939</strain>
    </source>
</reference>
<dbReference type="EMBL" id="CP055899">
    <property type="protein sequence ID" value="QKX55723.1"/>
    <property type="molecule type" value="Genomic_DNA"/>
</dbReference>
<dbReference type="RefSeq" id="XP_035341901.1">
    <property type="nucleotide sequence ID" value="XM_035486008.1"/>
</dbReference>
<evidence type="ECO:0000313" key="2">
    <source>
        <dbReference type="Proteomes" id="UP000509510"/>
    </source>
</evidence>
<gene>
    <name evidence="1" type="ORF">TRUGW13939_02820</name>
</gene>
<protein>
    <recommendedName>
        <fullName evidence="3">ABM domain-containing protein</fullName>
    </recommendedName>
</protein>
<dbReference type="Proteomes" id="UP000509510">
    <property type="component" value="Chromosome II"/>
</dbReference>
<name>A0A7H8QRG6_TALRU</name>